<feature type="chain" id="PRO_5011728303" evidence="1">
    <location>
        <begin position="32"/>
        <end position="54"/>
    </location>
</feature>
<protein>
    <submittedName>
        <fullName evidence="2">Uncharacterized protein</fullName>
    </submittedName>
</protein>
<feature type="signal peptide" evidence="1">
    <location>
        <begin position="1"/>
        <end position="31"/>
    </location>
</feature>
<name>A0A1I6FI62_9PSEU</name>
<keyword evidence="1" id="KW-0732">Signal</keyword>
<dbReference type="STRING" id="84724.SAMN04488564_120102"/>
<reference evidence="3" key="1">
    <citation type="submission" date="2016-10" db="EMBL/GenBank/DDBJ databases">
        <authorList>
            <person name="Varghese N."/>
            <person name="Submissions S."/>
        </authorList>
    </citation>
    <scope>NUCLEOTIDE SEQUENCE [LARGE SCALE GENOMIC DNA]</scope>
    <source>
        <strain evidence="3">DSM 44232</strain>
    </source>
</reference>
<dbReference type="Proteomes" id="UP000198583">
    <property type="component" value="Unassembled WGS sequence"/>
</dbReference>
<gene>
    <name evidence="2" type="ORF">SAMN04488564_120102</name>
</gene>
<dbReference type="AlphaFoldDB" id="A0A1I6FI62"/>
<evidence type="ECO:0000256" key="1">
    <source>
        <dbReference type="SAM" id="SignalP"/>
    </source>
</evidence>
<dbReference type="EMBL" id="FOYL01000020">
    <property type="protein sequence ID" value="SFR29629.1"/>
    <property type="molecule type" value="Genomic_DNA"/>
</dbReference>
<accession>A0A1I6FI62</accession>
<evidence type="ECO:0000313" key="3">
    <source>
        <dbReference type="Proteomes" id="UP000198583"/>
    </source>
</evidence>
<sequence>MLRFVSISSRIATVLAATAGVALVTASPALAGEFVDVEFEGPVLVVDGPLVDLD</sequence>
<proteinExistence type="predicted"/>
<evidence type="ECO:0000313" key="2">
    <source>
        <dbReference type="EMBL" id="SFR29629.1"/>
    </source>
</evidence>
<organism evidence="2 3">
    <name type="scientific">Lentzea waywayandensis</name>
    <dbReference type="NCBI Taxonomy" id="84724"/>
    <lineage>
        <taxon>Bacteria</taxon>
        <taxon>Bacillati</taxon>
        <taxon>Actinomycetota</taxon>
        <taxon>Actinomycetes</taxon>
        <taxon>Pseudonocardiales</taxon>
        <taxon>Pseudonocardiaceae</taxon>
        <taxon>Lentzea</taxon>
    </lineage>
</organism>
<keyword evidence="3" id="KW-1185">Reference proteome</keyword>